<dbReference type="InterPro" id="IPR001769">
    <property type="entry name" value="Gingipain"/>
</dbReference>
<protein>
    <recommendedName>
        <fullName evidence="2">Gingipain domain-containing protein</fullName>
    </recommendedName>
</protein>
<dbReference type="SUPFAM" id="SSF52129">
    <property type="entry name" value="Caspase-like"/>
    <property type="match status" value="1"/>
</dbReference>
<evidence type="ECO:0000256" key="1">
    <source>
        <dbReference type="ARBA" id="ARBA00022729"/>
    </source>
</evidence>
<dbReference type="Gene3D" id="3.40.50.1460">
    <property type="match status" value="1"/>
</dbReference>
<reference evidence="3 4" key="1">
    <citation type="journal article" date="2019" name="Environ. Microbiol.">
        <title>Genomics insights into ecotype formation of ammonia-oxidizing archaea in the deep ocean.</title>
        <authorList>
            <person name="Wang Y."/>
            <person name="Huang J.M."/>
            <person name="Cui G.J."/>
            <person name="Nunoura T."/>
            <person name="Takaki Y."/>
            <person name="Li W.L."/>
            <person name="Li J."/>
            <person name="Gao Z.M."/>
            <person name="Takai K."/>
            <person name="Zhang A.Q."/>
            <person name="Stepanauskas R."/>
        </authorList>
    </citation>
    <scope>NUCLEOTIDE SEQUENCE [LARGE SCALE GENOMIC DNA]</scope>
    <source>
        <strain evidence="3 4">L15b</strain>
    </source>
</reference>
<evidence type="ECO:0000313" key="4">
    <source>
        <dbReference type="Proteomes" id="UP000523105"/>
    </source>
</evidence>
<proteinExistence type="predicted"/>
<dbReference type="InterPro" id="IPR029031">
    <property type="entry name" value="Gingipain_N_sf"/>
</dbReference>
<accession>A0A7K4MRI8</accession>
<name>A0A7K4MRI8_9ARCH</name>
<dbReference type="Proteomes" id="UP000523105">
    <property type="component" value="Unassembled WGS sequence"/>
</dbReference>
<evidence type="ECO:0000259" key="2">
    <source>
        <dbReference type="Pfam" id="PF01364"/>
    </source>
</evidence>
<sequence>MGENYNFSVTPENPPEINSLHWKHSATNSAIEINQLEVDILNWRVAANSKESVTVKLVNPVWEFISWNDNKLVLPNVIKISDPVNYRGTPTIYIQVSPWRIIDNQIEVLTSGNISISVKPIDFPVNYSHPYLLNGDENELHRSFSNETEYLIIAPSHLASPALSLADMHTSEVNADYQLNTELVLVENIATNATGIDIREYIIQRIENDLLDGLLALRFLLLFGDENDIPPIFNNGDYPSDDFYTTADNNNIFSGNPQLASGRIPVSNENDAWTLVEKIKNYTLYPTSGIWRSKVALVADDMYRSCSFDNGESSHTVNSDAIYDSLNTLLPILPFYGVDYELHSGCAHPDLTGDLIRTINNGVALINYIGHGDPETWAGEKLISKSRDLSLIHPGDNKLAIWIAGTCSFGKYNGENSFMEALLFKEDGAIAMVATTDVVGYTENSNYLKNLFGLSPGSAGIQQFLKGENNLRIGELVMQAKNGNYYKFHTFGDPALRLPFPKVSNTIITGSPNPISLIQEQTVSVNNPEKHSTLLVRGYDKEFPFGTDSLFYTIPGDTYAQMNSDSSQICFRIPIDAGSCDDCATIHMYQDDEGFDGEIQFIADISILESVASSNDEDGPDINVSQNGSPIIEGSAIIPGLDLTISLDDSSGINLMETIGHGIRYAFDDDDLTLISGDEFIYETCSEGKVQIPV</sequence>
<keyword evidence="1" id="KW-0732">Signal</keyword>
<dbReference type="GO" id="GO:0008234">
    <property type="term" value="F:cysteine-type peptidase activity"/>
    <property type="evidence" value="ECO:0007669"/>
    <property type="project" value="InterPro"/>
</dbReference>
<dbReference type="InterPro" id="IPR029030">
    <property type="entry name" value="Caspase-like_dom_sf"/>
</dbReference>
<feature type="domain" description="Gingipain" evidence="2">
    <location>
        <begin position="150"/>
        <end position="498"/>
    </location>
</feature>
<dbReference type="Pfam" id="PF01364">
    <property type="entry name" value="Peptidase_C25"/>
    <property type="match status" value="1"/>
</dbReference>
<dbReference type="EMBL" id="JACASV010000139">
    <property type="protein sequence ID" value="NWJ44192.1"/>
    <property type="molecule type" value="Genomic_DNA"/>
</dbReference>
<dbReference type="Gene3D" id="3.40.50.10390">
    <property type="entry name" value="Gingipain r, domain 1"/>
    <property type="match status" value="1"/>
</dbReference>
<organism evidence="3 4">
    <name type="scientific">Marine Group I thaumarchaeote</name>
    <dbReference type="NCBI Taxonomy" id="2511932"/>
    <lineage>
        <taxon>Archaea</taxon>
        <taxon>Nitrososphaerota</taxon>
        <taxon>Marine Group I</taxon>
    </lineage>
</organism>
<dbReference type="AlphaFoldDB" id="A0A7K4MRI8"/>
<comment type="caution">
    <text evidence="3">The sequence shown here is derived from an EMBL/GenBank/DDBJ whole genome shotgun (WGS) entry which is preliminary data.</text>
</comment>
<gene>
    <name evidence="3" type="ORF">HX837_08360</name>
</gene>
<evidence type="ECO:0000313" key="3">
    <source>
        <dbReference type="EMBL" id="NWJ44192.1"/>
    </source>
</evidence>
<feature type="non-terminal residue" evidence="3">
    <location>
        <position position="694"/>
    </location>
</feature>
<dbReference type="GO" id="GO:0006508">
    <property type="term" value="P:proteolysis"/>
    <property type="evidence" value="ECO:0007669"/>
    <property type="project" value="InterPro"/>
</dbReference>